<reference evidence="2" key="2">
    <citation type="submission" date="2017-02" db="UniProtKB">
        <authorList>
            <consortium name="WormBaseParasite"/>
        </authorList>
    </citation>
    <scope>IDENTIFICATION</scope>
</reference>
<proteinExistence type="predicted"/>
<dbReference type="STRING" id="6313.A0A0K0DED2"/>
<dbReference type="WBParaSite" id="ACAC_0000919801-mRNA-1">
    <property type="protein sequence ID" value="ACAC_0000919801-mRNA-1"/>
    <property type="gene ID" value="ACAC_0000919801"/>
</dbReference>
<dbReference type="AlphaFoldDB" id="A0A0K0DED2"/>
<sequence length="129" mass="14967">MGDEIQYLMCAEDNEKAINDARRHLQWFLNPCSNDDSIHTYLEEKSITCNDSEIDSITGSEYVQRYCNTTEVHEKVFYFVLKKPDNSELFVDASCLDPYYVWETDGDKRWEIAHASGVMCRAAVCSKLF</sequence>
<name>A0A0K0DED2_ANGCA</name>
<evidence type="ECO:0000313" key="2">
    <source>
        <dbReference type="WBParaSite" id="ACAC_0000919801-mRNA-1"/>
    </source>
</evidence>
<evidence type="ECO:0000313" key="1">
    <source>
        <dbReference type="Proteomes" id="UP000035642"/>
    </source>
</evidence>
<protein>
    <submittedName>
        <fullName evidence="2">START domain-containing protein</fullName>
    </submittedName>
</protein>
<organism evidence="1 2">
    <name type="scientific">Angiostrongylus cantonensis</name>
    <name type="common">Rat lungworm</name>
    <dbReference type="NCBI Taxonomy" id="6313"/>
    <lineage>
        <taxon>Eukaryota</taxon>
        <taxon>Metazoa</taxon>
        <taxon>Ecdysozoa</taxon>
        <taxon>Nematoda</taxon>
        <taxon>Chromadorea</taxon>
        <taxon>Rhabditida</taxon>
        <taxon>Rhabditina</taxon>
        <taxon>Rhabditomorpha</taxon>
        <taxon>Strongyloidea</taxon>
        <taxon>Metastrongylidae</taxon>
        <taxon>Angiostrongylus</taxon>
    </lineage>
</organism>
<accession>A0A0K0DED2</accession>
<reference evidence="1" key="1">
    <citation type="submission" date="2012-09" db="EMBL/GenBank/DDBJ databases">
        <authorList>
            <person name="Martin A.A."/>
        </authorList>
    </citation>
    <scope>NUCLEOTIDE SEQUENCE</scope>
</reference>
<dbReference type="Proteomes" id="UP000035642">
    <property type="component" value="Unassembled WGS sequence"/>
</dbReference>
<keyword evidence="1" id="KW-1185">Reference proteome</keyword>